<dbReference type="OrthoDB" id="279982at2"/>
<evidence type="ECO:0000313" key="3">
    <source>
        <dbReference type="Proteomes" id="UP000023541"/>
    </source>
</evidence>
<comment type="caution">
    <text evidence="2">The sequence shown here is derived from an EMBL/GenBank/DDBJ whole genome shotgun (WGS) entry which is preliminary data.</text>
</comment>
<dbReference type="GO" id="GO:0016787">
    <property type="term" value="F:hydrolase activity"/>
    <property type="evidence" value="ECO:0007669"/>
    <property type="project" value="UniProtKB-ARBA"/>
</dbReference>
<keyword evidence="3" id="KW-1185">Reference proteome</keyword>
<feature type="chain" id="PRO_5001517444" evidence="1">
    <location>
        <begin position="20"/>
        <end position="607"/>
    </location>
</feature>
<dbReference type="InterPro" id="IPR017850">
    <property type="entry name" value="Alkaline_phosphatase_core_sf"/>
</dbReference>
<dbReference type="PANTHER" id="PTHR10151">
    <property type="entry name" value="ECTONUCLEOTIDE PYROPHOSPHATASE/PHOSPHODIESTERASE"/>
    <property type="match status" value="1"/>
</dbReference>
<dbReference type="RefSeq" id="WP_051575811.1">
    <property type="nucleotide sequence ID" value="NZ_AQRA01000005.1"/>
</dbReference>
<accession>A0A023BUR0</accession>
<sequence>MKTKLFLKLIFLVFLISIAGCEENLPTYPNNTSKQTSTHKKVLLVGIDGLQFERIAALNTPNLDKLHISKAYTGGIKGNLSHQATSSGPGWTSILTGVWKDKHGVPNNSSGTYKSKAKSIYRLIKENKNNTSIASIATWSPIHEFLQNDMSLVDYQNEGGSDANSTNLGVHQISNSNHDLVFIHLDNVDIVGHASGFGSAYDNAIIAADQQLGQLMDAITQRLATKNEDWLIMVTTDHGRNSNGGYSHGGTTESEKTIFIGMNKPGNQEFKSKISNLPNTDFDGLYGYPAQTSIVPTILRHMEINIETNWQLSSAPLIGADGPRKLLFVNNNQNELFWVSNSESNAEIYKNNQLVTTVPASQGNYLDTATNDGKTTYTIRIEESTASIESRNQNLKIIACLDWNDMLNNRAYFFRNDGQYIRYNKLKDKTDSGYPKETNNSSWPGLGAYKELITAALKWNNHKGYFFLSDGKYLRYDMNADKVDKGYPTLINNNNWTGLEGWRDKIIGAVNWNNNKAYFFLNDGTYIRYSITNDSADPGYPRSINNSNWPGLGSYATSISSVIDWDSKYVYFFLTDNTYIKYDKQKDATVSGYPKNVDDTTWPGILN</sequence>
<dbReference type="PROSITE" id="PS51642">
    <property type="entry name" value="HEMOPEXIN_2"/>
    <property type="match status" value="1"/>
</dbReference>
<dbReference type="PROSITE" id="PS51257">
    <property type="entry name" value="PROKAR_LIPOPROTEIN"/>
    <property type="match status" value="1"/>
</dbReference>
<organism evidence="2 3">
    <name type="scientific">Aquimarina atlantica</name>
    <dbReference type="NCBI Taxonomy" id="1317122"/>
    <lineage>
        <taxon>Bacteria</taxon>
        <taxon>Pseudomonadati</taxon>
        <taxon>Bacteroidota</taxon>
        <taxon>Flavobacteriia</taxon>
        <taxon>Flavobacteriales</taxon>
        <taxon>Flavobacteriaceae</taxon>
        <taxon>Aquimarina</taxon>
    </lineage>
</organism>
<keyword evidence="1" id="KW-0732">Signal</keyword>
<dbReference type="Proteomes" id="UP000023541">
    <property type="component" value="Unassembled WGS sequence"/>
</dbReference>
<evidence type="ECO:0000313" key="2">
    <source>
        <dbReference type="EMBL" id="EZH73731.1"/>
    </source>
</evidence>
<reference evidence="2 3" key="1">
    <citation type="submission" date="2014-04" db="EMBL/GenBank/DDBJ databases">
        <title>Aquimarina sp. 22II-S11-z7 Genome Sequencing.</title>
        <authorList>
            <person name="Lai Q."/>
        </authorList>
    </citation>
    <scope>NUCLEOTIDE SEQUENCE [LARGE SCALE GENOMIC DNA]</scope>
    <source>
        <strain evidence="2 3">22II-S11-z7</strain>
    </source>
</reference>
<dbReference type="InterPro" id="IPR036375">
    <property type="entry name" value="Hemopexin-like_dom_sf"/>
</dbReference>
<dbReference type="Pfam" id="PF01663">
    <property type="entry name" value="Phosphodiest"/>
    <property type="match status" value="1"/>
</dbReference>
<dbReference type="Pfam" id="PF00045">
    <property type="entry name" value="Hemopexin"/>
    <property type="match status" value="1"/>
</dbReference>
<name>A0A023BUR0_9FLAO</name>
<dbReference type="Gene3D" id="3.40.720.10">
    <property type="entry name" value="Alkaline Phosphatase, subunit A"/>
    <property type="match status" value="2"/>
</dbReference>
<dbReference type="InterPro" id="IPR018487">
    <property type="entry name" value="Hemopexin-like_repeat"/>
</dbReference>
<feature type="signal peptide" evidence="1">
    <location>
        <begin position="1"/>
        <end position="19"/>
    </location>
</feature>
<dbReference type="InterPro" id="IPR002591">
    <property type="entry name" value="Phosphodiest/P_Trfase"/>
</dbReference>
<evidence type="ECO:0000256" key="1">
    <source>
        <dbReference type="SAM" id="SignalP"/>
    </source>
</evidence>
<dbReference type="Gene3D" id="2.110.10.10">
    <property type="entry name" value="Hemopexin-like domain"/>
    <property type="match status" value="2"/>
</dbReference>
<protein>
    <submittedName>
        <fullName evidence="2">Uncharacterized protein</fullName>
    </submittedName>
</protein>
<proteinExistence type="predicted"/>
<dbReference type="PANTHER" id="PTHR10151:SF120">
    <property type="entry name" value="BIS(5'-ADENOSYL)-TRIPHOSPHATASE"/>
    <property type="match status" value="1"/>
</dbReference>
<gene>
    <name evidence="2" type="ORF">ATO12_17505</name>
</gene>
<dbReference type="EMBL" id="AQRA01000005">
    <property type="protein sequence ID" value="EZH73731.1"/>
    <property type="molecule type" value="Genomic_DNA"/>
</dbReference>
<dbReference type="SMART" id="SM00120">
    <property type="entry name" value="HX"/>
    <property type="match status" value="4"/>
</dbReference>
<dbReference type="SUPFAM" id="SSF50923">
    <property type="entry name" value="Hemopexin-like domain"/>
    <property type="match status" value="1"/>
</dbReference>
<dbReference type="eggNOG" id="COG1524">
    <property type="taxonomic scope" value="Bacteria"/>
</dbReference>
<dbReference type="STRING" id="1317122.ATO12_17505"/>
<dbReference type="AlphaFoldDB" id="A0A023BUR0"/>
<dbReference type="SUPFAM" id="SSF53649">
    <property type="entry name" value="Alkaline phosphatase-like"/>
    <property type="match status" value="1"/>
</dbReference>